<dbReference type="AlphaFoldDB" id="A0A4R3KP48"/>
<dbReference type="Gene3D" id="3.40.50.360">
    <property type="match status" value="1"/>
</dbReference>
<dbReference type="GO" id="GO:0016491">
    <property type="term" value="F:oxidoreductase activity"/>
    <property type="evidence" value="ECO:0007669"/>
    <property type="project" value="InterPro"/>
</dbReference>
<dbReference type="PANTHER" id="PTHR30543">
    <property type="entry name" value="CHROMATE REDUCTASE"/>
    <property type="match status" value="1"/>
</dbReference>
<dbReference type="Pfam" id="PF03358">
    <property type="entry name" value="FMN_red"/>
    <property type="match status" value="1"/>
</dbReference>
<comment type="caution">
    <text evidence="2">The sequence shown here is derived from an EMBL/GenBank/DDBJ whole genome shotgun (WGS) entry which is preliminary data.</text>
</comment>
<sequence length="173" mass="19460">MISIISGTNRIPSNSEILANYYGRILREKGIETQVLPLTILPPDLIATDLYGQRSAGFRPIQEKVTATDKFIFILPEYNGSFPGVLKVFIDACSFPESFMGKKAALVGHSTGRYGNIRGVEHFTGVCHYCGLHILPLKLHIPRVQHEFDKEGNILEGDARRFISQQIEQFIHF</sequence>
<organism evidence="2 3">
    <name type="scientific">Anseongella ginsenosidimutans</name>
    <dbReference type="NCBI Taxonomy" id="496056"/>
    <lineage>
        <taxon>Bacteria</taxon>
        <taxon>Pseudomonadati</taxon>
        <taxon>Bacteroidota</taxon>
        <taxon>Sphingobacteriia</taxon>
        <taxon>Sphingobacteriales</taxon>
        <taxon>Sphingobacteriaceae</taxon>
        <taxon>Anseongella</taxon>
    </lineage>
</organism>
<evidence type="ECO:0000259" key="1">
    <source>
        <dbReference type="Pfam" id="PF03358"/>
    </source>
</evidence>
<protein>
    <submittedName>
        <fullName evidence="2">NAD(P)H-dependent FMN reductase</fullName>
    </submittedName>
</protein>
<name>A0A4R3KP48_9SPHI</name>
<accession>A0A4R3KP48</accession>
<dbReference type="Proteomes" id="UP000295807">
    <property type="component" value="Unassembled WGS sequence"/>
</dbReference>
<dbReference type="SUPFAM" id="SSF52218">
    <property type="entry name" value="Flavoproteins"/>
    <property type="match status" value="1"/>
</dbReference>
<dbReference type="PANTHER" id="PTHR30543:SF21">
    <property type="entry name" value="NAD(P)H-DEPENDENT FMN REDUCTASE LOT6"/>
    <property type="match status" value="1"/>
</dbReference>
<dbReference type="RefSeq" id="WP_132129771.1">
    <property type="nucleotide sequence ID" value="NZ_CP042432.1"/>
</dbReference>
<gene>
    <name evidence="2" type="ORF">EDD80_108163</name>
</gene>
<dbReference type="GO" id="GO:0010181">
    <property type="term" value="F:FMN binding"/>
    <property type="evidence" value="ECO:0007669"/>
    <property type="project" value="TreeGrafter"/>
</dbReference>
<feature type="domain" description="NADPH-dependent FMN reductase-like" evidence="1">
    <location>
        <begin position="2"/>
        <end position="137"/>
    </location>
</feature>
<dbReference type="InterPro" id="IPR029039">
    <property type="entry name" value="Flavoprotein-like_sf"/>
</dbReference>
<dbReference type="OrthoDB" id="9812295at2"/>
<proteinExistence type="predicted"/>
<dbReference type="EMBL" id="SMAD01000008">
    <property type="protein sequence ID" value="TCS86370.1"/>
    <property type="molecule type" value="Genomic_DNA"/>
</dbReference>
<reference evidence="2 3" key="1">
    <citation type="submission" date="2019-03" db="EMBL/GenBank/DDBJ databases">
        <title>Genomic Encyclopedia of Type Strains, Phase IV (KMG-IV): sequencing the most valuable type-strain genomes for metagenomic binning, comparative biology and taxonomic classification.</title>
        <authorList>
            <person name="Goeker M."/>
        </authorList>
    </citation>
    <scope>NUCLEOTIDE SEQUENCE [LARGE SCALE GENOMIC DNA]</scope>
    <source>
        <strain evidence="2 3">DSM 21100</strain>
    </source>
</reference>
<evidence type="ECO:0000313" key="2">
    <source>
        <dbReference type="EMBL" id="TCS86370.1"/>
    </source>
</evidence>
<dbReference type="InterPro" id="IPR005025">
    <property type="entry name" value="FMN_Rdtase-like_dom"/>
</dbReference>
<dbReference type="GO" id="GO:0005829">
    <property type="term" value="C:cytosol"/>
    <property type="evidence" value="ECO:0007669"/>
    <property type="project" value="TreeGrafter"/>
</dbReference>
<evidence type="ECO:0000313" key="3">
    <source>
        <dbReference type="Proteomes" id="UP000295807"/>
    </source>
</evidence>
<keyword evidence="3" id="KW-1185">Reference proteome</keyword>
<dbReference type="InterPro" id="IPR050712">
    <property type="entry name" value="NAD(P)H-dep_reductase"/>
</dbReference>